<reference evidence="2" key="1">
    <citation type="journal article" date="2017" name="Appl. Environ. Microbiol.">
        <title>Genomic analysis of Calderihabitans maritimus KKC1, a thermophilic hydrogenogenic carboxydotrophic bacterium isolated from marine sediment.</title>
        <authorList>
            <person name="Omae K."/>
            <person name="Yoneda Y."/>
            <person name="Fukuyama Y."/>
            <person name="Yoshida T."/>
            <person name="Sako Y."/>
        </authorList>
    </citation>
    <scope>NUCLEOTIDE SEQUENCE [LARGE SCALE GENOMIC DNA]</scope>
    <source>
        <strain evidence="2">KKC1</strain>
    </source>
</reference>
<evidence type="ECO:0000313" key="1">
    <source>
        <dbReference type="EMBL" id="GAW91823.1"/>
    </source>
</evidence>
<organism evidence="1 2">
    <name type="scientific">Calderihabitans maritimus</name>
    <dbReference type="NCBI Taxonomy" id="1246530"/>
    <lineage>
        <taxon>Bacteria</taxon>
        <taxon>Bacillati</taxon>
        <taxon>Bacillota</taxon>
        <taxon>Clostridia</taxon>
        <taxon>Neomoorellales</taxon>
        <taxon>Calderihabitantaceae</taxon>
        <taxon>Calderihabitans</taxon>
    </lineage>
</organism>
<proteinExistence type="predicted"/>
<sequence>MYEGDYNDFFEKDVTNFALKNISSLTYRFNVSPVAPPELPANQGGCNGFLRRISQICAKKCFFP</sequence>
<evidence type="ECO:0000313" key="2">
    <source>
        <dbReference type="Proteomes" id="UP000197032"/>
    </source>
</evidence>
<gene>
    <name evidence="1" type="ORF">KKC1_09830</name>
</gene>
<name>A0A1Z5HQL0_9FIRM</name>
<dbReference type="Proteomes" id="UP000197032">
    <property type="component" value="Unassembled WGS sequence"/>
</dbReference>
<keyword evidence="2" id="KW-1185">Reference proteome</keyword>
<accession>A0A1Z5HQL0</accession>
<protein>
    <submittedName>
        <fullName evidence="1">Uncharacterized protein</fullName>
    </submittedName>
</protein>
<comment type="caution">
    <text evidence="1">The sequence shown here is derived from an EMBL/GenBank/DDBJ whole genome shotgun (WGS) entry which is preliminary data.</text>
</comment>
<dbReference type="AlphaFoldDB" id="A0A1Z5HQL0"/>
<dbReference type="EMBL" id="BDGJ01000035">
    <property type="protein sequence ID" value="GAW91823.1"/>
    <property type="molecule type" value="Genomic_DNA"/>
</dbReference>